<dbReference type="Proteomes" id="UP000183257">
    <property type="component" value="Unassembled WGS sequence"/>
</dbReference>
<organism evidence="2 3">
    <name type="scientific">Cellulophaga fucicola</name>
    <dbReference type="NCBI Taxonomy" id="76595"/>
    <lineage>
        <taxon>Bacteria</taxon>
        <taxon>Pseudomonadati</taxon>
        <taxon>Bacteroidota</taxon>
        <taxon>Flavobacteriia</taxon>
        <taxon>Flavobacteriales</taxon>
        <taxon>Flavobacteriaceae</taxon>
        <taxon>Cellulophaga</taxon>
    </lineage>
</organism>
<evidence type="ECO:0000259" key="1">
    <source>
        <dbReference type="Pfam" id="PF00188"/>
    </source>
</evidence>
<dbReference type="OrthoDB" id="982527at2"/>
<reference evidence="3" key="1">
    <citation type="submission" date="2016-11" db="EMBL/GenBank/DDBJ databases">
        <authorList>
            <person name="Varghese N."/>
            <person name="Submissions S."/>
        </authorList>
    </citation>
    <scope>NUCLEOTIDE SEQUENCE [LARGE SCALE GENOMIC DNA]</scope>
    <source>
        <strain evidence="3">DSM 24786</strain>
    </source>
</reference>
<accession>A0A1K1Q7U8</accession>
<name>A0A1K1Q7U8_9FLAO</name>
<dbReference type="Gene3D" id="3.40.33.10">
    <property type="entry name" value="CAP"/>
    <property type="match status" value="1"/>
</dbReference>
<gene>
    <name evidence="2" type="ORF">SAMN05660313_02419</name>
</gene>
<dbReference type="PANTHER" id="PTHR31157:SF1">
    <property type="entry name" value="SCP DOMAIN-CONTAINING PROTEIN"/>
    <property type="match status" value="1"/>
</dbReference>
<dbReference type="InterPro" id="IPR014044">
    <property type="entry name" value="CAP_dom"/>
</dbReference>
<dbReference type="PANTHER" id="PTHR31157">
    <property type="entry name" value="SCP DOMAIN-CONTAINING PROTEIN"/>
    <property type="match status" value="1"/>
</dbReference>
<dbReference type="EMBL" id="FPIY01000003">
    <property type="protein sequence ID" value="SFW55789.1"/>
    <property type="molecule type" value="Genomic_DNA"/>
</dbReference>
<dbReference type="SUPFAM" id="SSF55797">
    <property type="entry name" value="PR-1-like"/>
    <property type="match status" value="1"/>
</dbReference>
<dbReference type="Pfam" id="PF00188">
    <property type="entry name" value="CAP"/>
    <property type="match status" value="1"/>
</dbReference>
<evidence type="ECO:0000313" key="3">
    <source>
        <dbReference type="Proteomes" id="UP000183257"/>
    </source>
</evidence>
<dbReference type="CDD" id="cd05379">
    <property type="entry name" value="CAP_bacterial"/>
    <property type="match status" value="1"/>
</dbReference>
<dbReference type="InterPro" id="IPR035940">
    <property type="entry name" value="CAP_sf"/>
</dbReference>
<dbReference type="PROSITE" id="PS51257">
    <property type="entry name" value="PROKAR_LIPOPROTEIN"/>
    <property type="match status" value="1"/>
</dbReference>
<dbReference type="RefSeq" id="WP_072304053.1">
    <property type="nucleotide sequence ID" value="NZ_FPIY01000003.1"/>
</dbReference>
<evidence type="ECO:0000313" key="2">
    <source>
        <dbReference type="EMBL" id="SFW55789.1"/>
    </source>
</evidence>
<keyword evidence="3" id="KW-1185">Reference proteome</keyword>
<dbReference type="STRING" id="76595.SAMN05660313_02419"/>
<protein>
    <submittedName>
        <fullName evidence="2">Cysteine-rich secretory protein family protein</fullName>
    </submittedName>
</protein>
<feature type="domain" description="SCP" evidence="1">
    <location>
        <begin position="42"/>
        <end position="153"/>
    </location>
</feature>
<dbReference type="AlphaFoldDB" id="A0A1K1Q7U8"/>
<sequence>MLNKPFFLSILFVLVFISCSKDSTDNNSLTTSNKEIEAKLFTLVNQHRESLGILPLEQSKVAQQYAEEHTLYMVTTADFSHTNFQERAKAISAKTNANYIAENIASNYDTAEQVMLNWLQSSDHKANLEGEYTHTGISVMHKQDGNYYFTQLFYK</sequence>
<proteinExistence type="predicted"/>